<comment type="caution">
    <text evidence="12">The sequence shown here is derived from an EMBL/GenBank/DDBJ whole genome shotgun (WGS) entry which is preliminary data.</text>
</comment>
<dbReference type="RefSeq" id="WP_003518069.1">
    <property type="nucleotide sequence ID" value="NZ_CP013828.1"/>
</dbReference>
<evidence type="ECO:0000256" key="8">
    <source>
        <dbReference type="ARBA" id="ARBA00051875"/>
    </source>
</evidence>
<dbReference type="NCBIfam" id="NF011397">
    <property type="entry name" value="PRK14822.1"/>
    <property type="match status" value="1"/>
</dbReference>
<organism evidence="12 13">
    <name type="scientific">Acetivibrio thermocellus AD2</name>
    <dbReference type="NCBI Taxonomy" id="1138384"/>
    <lineage>
        <taxon>Bacteria</taxon>
        <taxon>Bacillati</taxon>
        <taxon>Bacillota</taxon>
        <taxon>Clostridia</taxon>
        <taxon>Eubacteriales</taxon>
        <taxon>Oscillospiraceae</taxon>
        <taxon>Acetivibrio</taxon>
    </lineage>
</organism>
<dbReference type="GO" id="GO:0000166">
    <property type="term" value="F:nucleotide binding"/>
    <property type="evidence" value="ECO:0007669"/>
    <property type="project" value="UniProtKB-KW"/>
</dbReference>
<evidence type="ECO:0000256" key="5">
    <source>
        <dbReference type="ARBA" id="ARBA00022801"/>
    </source>
</evidence>
<evidence type="ECO:0000256" key="4">
    <source>
        <dbReference type="ARBA" id="ARBA00022741"/>
    </source>
</evidence>
<feature type="binding site" evidence="10">
    <location>
        <begin position="153"/>
        <end position="156"/>
    </location>
    <ligand>
        <name>substrate</name>
    </ligand>
</feature>
<evidence type="ECO:0000313" key="12">
    <source>
        <dbReference type="EMBL" id="PFH03337.1"/>
    </source>
</evidence>
<dbReference type="SUPFAM" id="SSF52972">
    <property type="entry name" value="ITPase-like"/>
    <property type="match status" value="1"/>
</dbReference>
<comment type="subunit">
    <text evidence="2 10">Homodimer.</text>
</comment>
<feature type="binding site" evidence="10">
    <location>
        <begin position="8"/>
        <end position="13"/>
    </location>
    <ligand>
        <name>substrate</name>
    </ligand>
</feature>
<dbReference type="GO" id="GO:0009146">
    <property type="term" value="P:purine nucleoside triphosphate catabolic process"/>
    <property type="evidence" value="ECO:0007669"/>
    <property type="project" value="UniProtKB-UniRule"/>
</dbReference>
<keyword evidence="5 10" id="KW-0378">Hydrolase</keyword>
<dbReference type="GO" id="GO:0009117">
    <property type="term" value="P:nucleotide metabolic process"/>
    <property type="evidence" value="ECO:0007669"/>
    <property type="project" value="UniProtKB-KW"/>
</dbReference>
<keyword evidence="6 10" id="KW-0460">Magnesium</keyword>
<dbReference type="InterPro" id="IPR002637">
    <property type="entry name" value="RdgB/HAM1"/>
</dbReference>
<evidence type="ECO:0000256" key="6">
    <source>
        <dbReference type="ARBA" id="ARBA00022842"/>
    </source>
</evidence>
<evidence type="ECO:0000256" key="7">
    <source>
        <dbReference type="ARBA" id="ARBA00023080"/>
    </source>
</evidence>
<name>A0AB36THI0_ACETH</name>
<dbReference type="Pfam" id="PF01725">
    <property type="entry name" value="Ham1p_like"/>
    <property type="match status" value="1"/>
</dbReference>
<dbReference type="HAMAP" id="MF_01405">
    <property type="entry name" value="Non_canon_purine_NTPase"/>
    <property type="match status" value="1"/>
</dbReference>
<keyword evidence="7 10" id="KW-0546">Nucleotide metabolism</keyword>
<comment type="cofactor">
    <cofactor evidence="10">
        <name>Mg(2+)</name>
        <dbReference type="ChEBI" id="CHEBI:18420"/>
    </cofactor>
    <text evidence="10">Binds 1 Mg(2+) ion per subunit.</text>
</comment>
<proteinExistence type="inferred from homology"/>
<dbReference type="PANTHER" id="PTHR11067:SF9">
    <property type="entry name" value="INOSINE TRIPHOSPHATE PYROPHOSPHATASE"/>
    <property type="match status" value="1"/>
</dbReference>
<evidence type="ECO:0000256" key="11">
    <source>
        <dbReference type="RuleBase" id="RU003781"/>
    </source>
</evidence>
<dbReference type="GO" id="GO:0036222">
    <property type="term" value="F:XTP diphosphatase activity"/>
    <property type="evidence" value="ECO:0007669"/>
    <property type="project" value="UniProtKB-UniRule"/>
</dbReference>
<comment type="catalytic activity">
    <reaction evidence="10">
        <text>ITP + H2O = IMP + diphosphate + H(+)</text>
        <dbReference type="Rhea" id="RHEA:29399"/>
        <dbReference type="ChEBI" id="CHEBI:15377"/>
        <dbReference type="ChEBI" id="CHEBI:15378"/>
        <dbReference type="ChEBI" id="CHEBI:33019"/>
        <dbReference type="ChEBI" id="CHEBI:58053"/>
        <dbReference type="ChEBI" id="CHEBI:61402"/>
        <dbReference type="EC" id="3.6.1.66"/>
    </reaction>
</comment>
<evidence type="ECO:0000256" key="1">
    <source>
        <dbReference type="ARBA" id="ARBA00008023"/>
    </source>
</evidence>
<dbReference type="NCBIfam" id="TIGR00042">
    <property type="entry name" value="RdgB/HAM1 family non-canonical purine NTP pyrophosphatase"/>
    <property type="match status" value="1"/>
</dbReference>
<feature type="active site" description="Proton acceptor" evidence="10">
    <location>
        <position position="70"/>
    </location>
</feature>
<dbReference type="Gene3D" id="3.90.950.10">
    <property type="match status" value="1"/>
</dbReference>
<dbReference type="GO" id="GO:0035870">
    <property type="term" value="F:dITP diphosphatase activity"/>
    <property type="evidence" value="ECO:0007669"/>
    <property type="project" value="UniProtKB-UniRule"/>
</dbReference>
<evidence type="ECO:0000313" key="13">
    <source>
        <dbReference type="Proteomes" id="UP000223596"/>
    </source>
</evidence>
<sequence length="199" mass="22471">MRKFVIATKNKGKLKEIQEILDGLDFEVVSMEEMGITKDIEESGSTFEENALIKAREVYKACGEIVMADDSGLEVDYLNGAPGIYSSRFAGEGASDEDRNNKLLSLLKDVPFEQRKARFVCVIAVILSDEEYFTVRGTVEGYIGFEPKGDNGFGYDPLFFIPEYNMTAAQMKPSKKHEISHRGKAMRMMLEELKKRLDL</sequence>
<evidence type="ECO:0000256" key="2">
    <source>
        <dbReference type="ARBA" id="ARBA00011738"/>
    </source>
</evidence>
<evidence type="ECO:0000256" key="10">
    <source>
        <dbReference type="HAMAP-Rule" id="MF_01405"/>
    </source>
</evidence>
<feature type="binding site" evidence="10">
    <location>
        <position position="41"/>
    </location>
    <ligand>
        <name>Mg(2+)</name>
        <dbReference type="ChEBI" id="CHEBI:18420"/>
    </ligand>
</feature>
<keyword evidence="4 10" id="KW-0547">Nucleotide-binding</keyword>
<dbReference type="GO" id="GO:0046872">
    <property type="term" value="F:metal ion binding"/>
    <property type="evidence" value="ECO:0007669"/>
    <property type="project" value="UniProtKB-KW"/>
</dbReference>
<feature type="binding site" evidence="10">
    <location>
        <begin position="181"/>
        <end position="182"/>
    </location>
    <ligand>
        <name>substrate</name>
    </ligand>
</feature>
<dbReference type="GeneID" id="35804140"/>
<dbReference type="CDD" id="cd00515">
    <property type="entry name" value="HAM1"/>
    <property type="match status" value="1"/>
</dbReference>
<dbReference type="FunFam" id="3.90.950.10:FF:000001">
    <property type="entry name" value="dITP/XTP pyrophosphatase"/>
    <property type="match status" value="1"/>
</dbReference>
<gene>
    <name evidence="12" type="ORF">M972_112145</name>
</gene>
<reference evidence="12 13" key="1">
    <citation type="submission" date="2017-09" db="EMBL/GenBank/DDBJ databases">
        <title>Evaluation of Pacific Biosciences Sequencing Technology to Finishing C. thermocellum Genome Sequences.</title>
        <authorList>
            <person name="Brown S."/>
        </authorList>
    </citation>
    <scope>NUCLEOTIDE SEQUENCE [LARGE SCALE GENOMIC DNA]</scope>
    <source>
        <strain evidence="12 13">AD2</strain>
    </source>
</reference>
<accession>A0AB36THI0</accession>
<protein>
    <recommendedName>
        <fullName evidence="10">dITP/XTP pyrophosphatase</fullName>
        <ecNumber evidence="10">3.6.1.66</ecNumber>
    </recommendedName>
    <alternativeName>
        <fullName evidence="10">Non-canonical purine NTP pyrophosphatase</fullName>
    </alternativeName>
    <alternativeName>
        <fullName evidence="10">Non-standard purine NTP pyrophosphatase</fullName>
    </alternativeName>
    <alternativeName>
        <fullName evidence="10">Nucleoside-triphosphate diphosphatase</fullName>
    </alternativeName>
    <alternativeName>
        <fullName evidence="10">Nucleoside-triphosphate pyrophosphatase</fullName>
        <shortName evidence="10">NTPase</shortName>
    </alternativeName>
</protein>
<evidence type="ECO:0000256" key="3">
    <source>
        <dbReference type="ARBA" id="ARBA00022723"/>
    </source>
</evidence>
<comment type="catalytic activity">
    <reaction evidence="9 10">
        <text>XTP + H2O = XMP + diphosphate + H(+)</text>
        <dbReference type="Rhea" id="RHEA:28610"/>
        <dbReference type="ChEBI" id="CHEBI:15377"/>
        <dbReference type="ChEBI" id="CHEBI:15378"/>
        <dbReference type="ChEBI" id="CHEBI:33019"/>
        <dbReference type="ChEBI" id="CHEBI:57464"/>
        <dbReference type="ChEBI" id="CHEBI:61314"/>
        <dbReference type="EC" id="3.6.1.66"/>
    </reaction>
</comment>
<comment type="function">
    <text evidence="10">Pyrophosphatase that catalyzes the hydrolysis of nucleoside triphosphates to their monophosphate derivatives, with a high preference for the non-canonical purine nucleotides XTP (xanthosine triphosphate), dITP (deoxyinosine triphosphate) and ITP. Seems to function as a house-cleaning enzyme that removes non-canonical purine nucleotides from the nucleotide pool, thus preventing their incorporation into DNA/RNA and avoiding chromosomal lesions.</text>
</comment>
<dbReference type="Proteomes" id="UP000223596">
    <property type="component" value="Unassembled WGS sequence"/>
</dbReference>
<evidence type="ECO:0000256" key="9">
    <source>
        <dbReference type="ARBA" id="ARBA00052017"/>
    </source>
</evidence>
<dbReference type="GO" id="GO:0005829">
    <property type="term" value="C:cytosol"/>
    <property type="evidence" value="ECO:0007669"/>
    <property type="project" value="TreeGrafter"/>
</dbReference>
<dbReference type="EMBL" id="PDBW01000001">
    <property type="protein sequence ID" value="PFH03337.1"/>
    <property type="molecule type" value="Genomic_DNA"/>
</dbReference>
<keyword evidence="3 10" id="KW-0479">Metal-binding</keyword>
<dbReference type="PANTHER" id="PTHR11067">
    <property type="entry name" value="INOSINE TRIPHOSPHATE PYROPHOSPHATASE/HAM1 PROTEIN"/>
    <property type="match status" value="1"/>
</dbReference>
<dbReference type="AlphaFoldDB" id="A0AB36THI0"/>
<comment type="similarity">
    <text evidence="1 10 11">Belongs to the HAM1 NTPase family.</text>
</comment>
<dbReference type="InterPro" id="IPR020922">
    <property type="entry name" value="dITP/XTP_pyrophosphatase"/>
</dbReference>
<dbReference type="EC" id="3.6.1.66" evidence="10"/>
<comment type="catalytic activity">
    <reaction evidence="8 10">
        <text>dITP + H2O = dIMP + diphosphate + H(+)</text>
        <dbReference type="Rhea" id="RHEA:28342"/>
        <dbReference type="ChEBI" id="CHEBI:15377"/>
        <dbReference type="ChEBI" id="CHEBI:15378"/>
        <dbReference type="ChEBI" id="CHEBI:33019"/>
        <dbReference type="ChEBI" id="CHEBI:61194"/>
        <dbReference type="ChEBI" id="CHEBI:61382"/>
        <dbReference type="EC" id="3.6.1.66"/>
    </reaction>
</comment>
<dbReference type="GO" id="GO:0017111">
    <property type="term" value="F:ribonucleoside triphosphate phosphatase activity"/>
    <property type="evidence" value="ECO:0007669"/>
    <property type="project" value="InterPro"/>
</dbReference>
<feature type="binding site" evidence="10">
    <location>
        <position position="71"/>
    </location>
    <ligand>
        <name>substrate</name>
    </ligand>
</feature>
<dbReference type="InterPro" id="IPR029001">
    <property type="entry name" value="ITPase-like_fam"/>
</dbReference>
<dbReference type="GO" id="GO:0036220">
    <property type="term" value="F:ITP diphosphatase activity"/>
    <property type="evidence" value="ECO:0007669"/>
    <property type="project" value="UniProtKB-UniRule"/>
</dbReference>
<feature type="binding site" evidence="10">
    <location>
        <position position="176"/>
    </location>
    <ligand>
        <name>substrate</name>
    </ligand>
</feature>
<feature type="binding site" evidence="10">
    <location>
        <position position="70"/>
    </location>
    <ligand>
        <name>Mg(2+)</name>
        <dbReference type="ChEBI" id="CHEBI:18420"/>
    </ligand>
</feature>